<name>A0A7J7LM43_9MAGN</name>
<dbReference type="Gene3D" id="1.20.930.10">
    <property type="entry name" value="Conserved domain common to transcription factors TFIIS, elongin A, CRSP70"/>
    <property type="match status" value="1"/>
</dbReference>
<dbReference type="PANTHER" id="PTHR47350">
    <property type="entry name" value="PROTEIN IWS1 HOMOLOG 1"/>
    <property type="match status" value="1"/>
</dbReference>
<evidence type="ECO:0000259" key="2">
    <source>
        <dbReference type="PROSITE" id="PS51319"/>
    </source>
</evidence>
<dbReference type="PROSITE" id="PS51319">
    <property type="entry name" value="TFIIS_N"/>
    <property type="match status" value="1"/>
</dbReference>
<protein>
    <recommendedName>
        <fullName evidence="2">TFIIS N-terminal domain-containing protein</fullName>
    </recommendedName>
</protein>
<dbReference type="AlphaFoldDB" id="A0A7J7LM43"/>
<gene>
    <name evidence="3" type="ORF">GIB67_004168</name>
</gene>
<dbReference type="GO" id="GO:0009742">
    <property type="term" value="P:brassinosteroid mediated signaling pathway"/>
    <property type="evidence" value="ECO:0007669"/>
    <property type="project" value="InterPro"/>
</dbReference>
<proteinExistence type="predicted"/>
<organism evidence="3 4">
    <name type="scientific">Kingdonia uniflora</name>
    <dbReference type="NCBI Taxonomy" id="39325"/>
    <lineage>
        <taxon>Eukaryota</taxon>
        <taxon>Viridiplantae</taxon>
        <taxon>Streptophyta</taxon>
        <taxon>Embryophyta</taxon>
        <taxon>Tracheophyta</taxon>
        <taxon>Spermatophyta</taxon>
        <taxon>Magnoliopsida</taxon>
        <taxon>Ranunculales</taxon>
        <taxon>Circaeasteraceae</taxon>
        <taxon>Kingdonia</taxon>
    </lineage>
</organism>
<dbReference type="InterPro" id="IPR044204">
    <property type="entry name" value="IWS1/2"/>
</dbReference>
<dbReference type="OrthoDB" id="21124at2759"/>
<keyword evidence="1" id="KW-0539">Nucleus</keyword>
<dbReference type="InterPro" id="IPR017923">
    <property type="entry name" value="TFIIS_N"/>
</dbReference>
<comment type="caution">
    <text evidence="3">The sequence shown here is derived from an EMBL/GenBank/DDBJ whole genome shotgun (WGS) entry which is preliminary data.</text>
</comment>
<dbReference type="GO" id="GO:0032784">
    <property type="term" value="P:regulation of DNA-templated transcription elongation"/>
    <property type="evidence" value="ECO:0007669"/>
    <property type="project" value="InterPro"/>
</dbReference>
<dbReference type="PANTHER" id="PTHR47350:SF4">
    <property type="entry name" value="PROTEIN IWS1 HOMOLOG 1"/>
    <property type="match status" value="1"/>
</dbReference>
<dbReference type="EMBL" id="JACGCM010002201">
    <property type="protein sequence ID" value="KAF6143639.1"/>
    <property type="molecule type" value="Genomic_DNA"/>
</dbReference>
<sequence>MKKSRKVSVPTPDVEDDYSEDDIFKYSSEGETSSKRKVVYGDDKMGRVTNCMKSVGLKSGKGFKCRKLGELSNHEVEEMNKLWNKQAQKLFGLDVVPAGEGNTVTETDSDVIRALVTDVKKRQEFAEDVAQMQDDEIEELFRMGKKKKKIEKTPTDIALLVEHLMAELEIAFEDDVKLNLESKPAINKLKKLCFLTEVLSKRYLQEAFLDHGVLTLLKNWLEPLPEGYLPNITIRTGILEILTGYQIDLEQDDRRNQLKQSGLGKAIMFLSRWEEETTSNRKLAKELVDKWSRPIYNISMRFEDMRGIDEERGLYQRRSLVKKPVKKTAVLQSSEDDLDLLEYSQERKSRKSSSIHITTRPEAMALDFIVRPHSKIDQIKLELGQNN</sequence>
<dbReference type="InterPro" id="IPR035441">
    <property type="entry name" value="TFIIS/LEDGF_dom_sf"/>
</dbReference>
<feature type="domain" description="TFIIS N-terminal" evidence="2">
    <location>
        <begin position="215"/>
        <end position="298"/>
    </location>
</feature>
<evidence type="ECO:0000256" key="1">
    <source>
        <dbReference type="PROSITE-ProRule" id="PRU00649"/>
    </source>
</evidence>
<dbReference type="GO" id="GO:0005634">
    <property type="term" value="C:nucleus"/>
    <property type="evidence" value="ECO:0007669"/>
    <property type="project" value="UniProtKB-SubCell"/>
</dbReference>
<keyword evidence="4" id="KW-1185">Reference proteome</keyword>
<evidence type="ECO:0000313" key="4">
    <source>
        <dbReference type="Proteomes" id="UP000541444"/>
    </source>
</evidence>
<evidence type="ECO:0000313" key="3">
    <source>
        <dbReference type="EMBL" id="KAF6143639.1"/>
    </source>
</evidence>
<reference evidence="3 4" key="1">
    <citation type="journal article" date="2020" name="IScience">
        <title>Genome Sequencing of the Endangered Kingdonia uniflora (Circaeasteraceae, Ranunculales) Reveals Potential Mechanisms of Evolutionary Specialization.</title>
        <authorList>
            <person name="Sun Y."/>
            <person name="Deng T."/>
            <person name="Zhang A."/>
            <person name="Moore M.J."/>
            <person name="Landis J.B."/>
            <person name="Lin N."/>
            <person name="Zhang H."/>
            <person name="Zhang X."/>
            <person name="Huang J."/>
            <person name="Zhang X."/>
            <person name="Sun H."/>
            <person name="Wang H."/>
        </authorList>
    </citation>
    <scope>NUCLEOTIDE SEQUENCE [LARGE SCALE GENOMIC DNA]</scope>
    <source>
        <strain evidence="3">TB1705</strain>
        <tissue evidence="3">Leaf</tissue>
    </source>
</reference>
<dbReference type="Pfam" id="PF08711">
    <property type="entry name" value="Med26"/>
    <property type="match status" value="1"/>
</dbReference>
<accession>A0A7J7LM43</accession>
<dbReference type="Proteomes" id="UP000541444">
    <property type="component" value="Unassembled WGS sequence"/>
</dbReference>
<comment type="subcellular location">
    <subcellularLocation>
        <location evidence="1">Nucleus</location>
    </subcellularLocation>
</comment>